<dbReference type="RefSeq" id="WP_063072167.1">
    <property type="nucleotide sequence ID" value="NZ_LQXA01000042.1"/>
</dbReference>
<gene>
    <name evidence="2" type="ORF">AWH51_13150</name>
</gene>
<keyword evidence="1" id="KW-1133">Transmembrane helix</keyword>
<sequence length="206" mass="21991">MSDAPRPSDTRQGHARPSFGLWLETAPAGVLTAAFIPVFFLIAGGCRLAFARPLPFVPDGPLGLIVLAAISIAAASTVPKARDAQQRARPGGRITVDVWRAVSNSRLPDDADPAVWRSPVEQYAAAFRTGQENLPKALLGLVILVLVGFFIQFVPSPHGTAGWCALVIAVVLGIAILVRRRQLPPRIDAVLAQLAELEARRADPLD</sequence>
<keyword evidence="1" id="KW-0812">Transmembrane</keyword>
<keyword evidence="1" id="KW-0472">Membrane</keyword>
<dbReference type="STRING" id="31965.AWH51_13150"/>
<feature type="transmembrane region" description="Helical" evidence="1">
    <location>
        <begin position="160"/>
        <end position="178"/>
    </location>
</feature>
<feature type="transmembrane region" description="Helical" evidence="1">
    <location>
        <begin position="21"/>
        <end position="42"/>
    </location>
</feature>
<evidence type="ECO:0000313" key="3">
    <source>
        <dbReference type="Proteomes" id="UP000076218"/>
    </source>
</evidence>
<feature type="transmembrane region" description="Helical" evidence="1">
    <location>
        <begin position="62"/>
        <end position="79"/>
    </location>
</feature>
<feature type="transmembrane region" description="Helical" evidence="1">
    <location>
        <begin position="137"/>
        <end position="154"/>
    </location>
</feature>
<evidence type="ECO:0000313" key="2">
    <source>
        <dbReference type="EMBL" id="KZC94462.1"/>
    </source>
</evidence>
<dbReference type="EMBL" id="LQXA01000042">
    <property type="protein sequence ID" value="KZC94462.1"/>
    <property type="molecule type" value="Genomic_DNA"/>
</dbReference>
<comment type="caution">
    <text evidence="2">The sequence shown here is derived from an EMBL/GenBank/DDBJ whole genome shotgun (WGS) entry which is preliminary data.</text>
</comment>
<accession>A0A154UZB5</accession>
<proteinExistence type="predicted"/>
<evidence type="ECO:0000256" key="1">
    <source>
        <dbReference type="SAM" id="Phobius"/>
    </source>
</evidence>
<reference evidence="2 3" key="1">
    <citation type="submission" date="2016-01" db="EMBL/GenBank/DDBJ databases">
        <title>Draft genome sequence of Clavibacter michiganensis subsp. tessellarius DOAB 609.</title>
        <authorList>
            <person name="Tambong J.T."/>
        </authorList>
    </citation>
    <scope>NUCLEOTIDE SEQUENCE [LARGE SCALE GENOMIC DNA]</scope>
    <source>
        <strain evidence="2 3">DOAB 609</strain>
    </source>
</reference>
<organism evidence="2 3">
    <name type="scientific">Clavibacter tessellarius</name>
    <dbReference type="NCBI Taxonomy" id="31965"/>
    <lineage>
        <taxon>Bacteria</taxon>
        <taxon>Bacillati</taxon>
        <taxon>Actinomycetota</taxon>
        <taxon>Actinomycetes</taxon>
        <taxon>Micrococcales</taxon>
        <taxon>Microbacteriaceae</taxon>
        <taxon>Clavibacter</taxon>
    </lineage>
</organism>
<name>A0A154UZB5_9MICO</name>
<protein>
    <submittedName>
        <fullName evidence="2">Uncharacterized protein</fullName>
    </submittedName>
</protein>
<dbReference type="Proteomes" id="UP000076218">
    <property type="component" value="Unassembled WGS sequence"/>
</dbReference>
<dbReference type="AlphaFoldDB" id="A0A154UZB5"/>